<dbReference type="Pfam" id="PF08282">
    <property type="entry name" value="Hydrolase_3"/>
    <property type="match status" value="1"/>
</dbReference>
<dbReference type="EMBL" id="AZFN01000011">
    <property type="protein sequence ID" value="KRM02448.1"/>
    <property type="molecule type" value="Genomic_DNA"/>
</dbReference>
<comment type="caution">
    <text evidence="1">The sequence shown here is derived from an EMBL/GenBank/DDBJ whole genome shotgun (WGS) entry which is preliminary data.</text>
</comment>
<dbReference type="PANTHER" id="PTHR10000:SF8">
    <property type="entry name" value="HAD SUPERFAMILY HYDROLASE-LIKE, TYPE 3"/>
    <property type="match status" value="1"/>
</dbReference>
<dbReference type="PATRIC" id="fig|1423749.3.peg.268"/>
<dbReference type="InterPro" id="IPR036412">
    <property type="entry name" value="HAD-like_sf"/>
</dbReference>
<reference evidence="1 2" key="1">
    <citation type="journal article" date="2015" name="Genome Announc.">
        <title>Expanding the biotechnology potential of lactobacilli through comparative genomics of 213 strains and associated genera.</title>
        <authorList>
            <person name="Sun Z."/>
            <person name="Harris H.M."/>
            <person name="McCann A."/>
            <person name="Guo C."/>
            <person name="Argimon S."/>
            <person name="Zhang W."/>
            <person name="Yang X."/>
            <person name="Jeffery I.B."/>
            <person name="Cooney J.C."/>
            <person name="Kagawa T.F."/>
            <person name="Liu W."/>
            <person name="Song Y."/>
            <person name="Salvetti E."/>
            <person name="Wrobel A."/>
            <person name="Rasinkangas P."/>
            <person name="Parkhill J."/>
            <person name="Rea M.C."/>
            <person name="O'Sullivan O."/>
            <person name="Ritari J."/>
            <person name="Douillard F.P."/>
            <person name="Paul Ross R."/>
            <person name="Yang R."/>
            <person name="Briner A.E."/>
            <person name="Felis G.E."/>
            <person name="de Vos W.M."/>
            <person name="Barrangou R."/>
            <person name="Klaenhammer T.R."/>
            <person name="Caufield P.W."/>
            <person name="Cui Y."/>
            <person name="Zhang H."/>
            <person name="O'Toole P.W."/>
        </authorList>
    </citation>
    <scope>NUCLEOTIDE SEQUENCE [LARGE SCALE GENOMIC DNA]</scope>
    <source>
        <strain evidence="1 2">DSM 16045</strain>
    </source>
</reference>
<dbReference type="CDD" id="cd07516">
    <property type="entry name" value="HAD_Pase"/>
    <property type="match status" value="1"/>
</dbReference>
<evidence type="ECO:0000313" key="1">
    <source>
        <dbReference type="EMBL" id="KRM02448.1"/>
    </source>
</evidence>
<dbReference type="PANTHER" id="PTHR10000">
    <property type="entry name" value="PHOSPHOSERINE PHOSPHATASE"/>
    <property type="match status" value="1"/>
</dbReference>
<keyword evidence="2" id="KW-1185">Reference proteome</keyword>
<dbReference type="SUPFAM" id="SSF56784">
    <property type="entry name" value="HAD-like"/>
    <property type="match status" value="1"/>
</dbReference>
<dbReference type="GO" id="GO:0000287">
    <property type="term" value="F:magnesium ion binding"/>
    <property type="evidence" value="ECO:0007669"/>
    <property type="project" value="TreeGrafter"/>
</dbReference>
<evidence type="ECO:0000313" key="2">
    <source>
        <dbReference type="Proteomes" id="UP000051739"/>
    </source>
</evidence>
<dbReference type="SFLD" id="SFLDS00003">
    <property type="entry name" value="Haloacid_Dehalogenase"/>
    <property type="match status" value="1"/>
</dbReference>
<dbReference type="InterPro" id="IPR000150">
    <property type="entry name" value="Cof"/>
</dbReference>
<dbReference type="InterPro" id="IPR006379">
    <property type="entry name" value="HAD-SF_hydro_IIB"/>
</dbReference>
<dbReference type="AlphaFoldDB" id="A0A0R1VA96"/>
<dbReference type="InterPro" id="IPR023214">
    <property type="entry name" value="HAD_sf"/>
</dbReference>
<dbReference type="Proteomes" id="UP000051739">
    <property type="component" value="Unassembled WGS sequence"/>
</dbReference>
<proteinExistence type="predicted"/>
<organism evidence="1 2">
    <name type="scientific">Limosilactobacillus gastricus DSM 16045</name>
    <dbReference type="NCBI Taxonomy" id="1423749"/>
    <lineage>
        <taxon>Bacteria</taxon>
        <taxon>Bacillati</taxon>
        <taxon>Bacillota</taxon>
        <taxon>Bacilli</taxon>
        <taxon>Lactobacillales</taxon>
        <taxon>Lactobacillaceae</taxon>
        <taxon>Limosilactobacillus</taxon>
    </lineage>
</organism>
<dbReference type="Gene3D" id="3.30.1240.10">
    <property type="match status" value="1"/>
</dbReference>
<sequence>MAIKLVALDIDDTLLNSKGEILESTKKVISQALAQGIKVVLCSGRPLAGVKPYLDQLGIQGDGQYAVTYNGAIICSAAGRILAKELLDNQQYRRLTAFGKEHQVPFNVLDEHSVIYTADHDIDFVTVVQAWENEAGIMVRQPDELPADFTITKGAFVGDPERLDQIQPLVETTFGDEMYVVRAGKWFLEMMNSKVNKGNALAQLSELLQIAPDEVMVFGDEGNDLAMFDFAGIAVCMGNGSDEAKAQADFVTASNDDDGIAQAFEKFIQ</sequence>
<keyword evidence="1" id="KW-0378">Hydrolase</keyword>
<dbReference type="NCBIfam" id="TIGR00099">
    <property type="entry name" value="Cof-subfamily"/>
    <property type="match status" value="1"/>
</dbReference>
<dbReference type="GO" id="GO:0016791">
    <property type="term" value="F:phosphatase activity"/>
    <property type="evidence" value="ECO:0007669"/>
    <property type="project" value="UniProtKB-ARBA"/>
</dbReference>
<dbReference type="SFLD" id="SFLDG01144">
    <property type="entry name" value="C2.B.4:_PGP_Like"/>
    <property type="match status" value="1"/>
</dbReference>
<accession>A0A0R1VA96</accession>
<protein>
    <submittedName>
        <fullName evidence="1">Hydrolase</fullName>
    </submittedName>
</protein>
<dbReference type="Gene3D" id="3.40.50.1000">
    <property type="entry name" value="HAD superfamily/HAD-like"/>
    <property type="match status" value="1"/>
</dbReference>
<dbReference type="SFLD" id="SFLDG01140">
    <property type="entry name" value="C2.B:_Phosphomannomutase_and_P"/>
    <property type="match status" value="1"/>
</dbReference>
<name>A0A0R1VA96_9LACO</name>
<dbReference type="GO" id="GO:0005829">
    <property type="term" value="C:cytosol"/>
    <property type="evidence" value="ECO:0007669"/>
    <property type="project" value="TreeGrafter"/>
</dbReference>
<dbReference type="RefSeq" id="WP_056937332.1">
    <property type="nucleotide sequence ID" value="NZ_AZFN01000011.1"/>
</dbReference>
<gene>
    <name evidence="1" type="ORF">FC60_GL000268</name>
</gene>
<dbReference type="NCBIfam" id="TIGR01484">
    <property type="entry name" value="HAD-SF-IIB"/>
    <property type="match status" value="1"/>
</dbReference>